<feature type="domain" description="SpoVT-AbrB" evidence="2">
    <location>
        <begin position="1"/>
        <end position="45"/>
    </location>
</feature>
<sequence length="72" mass="7865">MTTRIGTKGQVVIPKSIRDRVGLHPGDEVDFDLRDDEIIVRVTRSDSAALGGRFGGSGMASRLLTDRRGEPR</sequence>
<organism evidence="3">
    <name type="scientific">uncultured Solirubrobacteraceae bacterium</name>
    <dbReference type="NCBI Taxonomy" id="1162706"/>
    <lineage>
        <taxon>Bacteria</taxon>
        <taxon>Bacillati</taxon>
        <taxon>Actinomycetota</taxon>
        <taxon>Thermoleophilia</taxon>
        <taxon>Solirubrobacterales</taxon>
        <taxon>Solirubrobacteraceae</taxon>
        <taxon>environmental samples</taxon>
    </lineage>
</organism>
<proteinExistence type="predicted"/>
<dbReference type="PROSITE" id="PS51740">
    <property type="entry name" value="SPOVT_ABRB"/>
    <property type="match status" value="1"/>
</dbReference>
<dbReference type="InterPro" id="IPR037914">
    <property type="entry name" value="SpoVT-AbrB_sf"/>
</dbReference>
<name>A0A6J4TVZ2_9ACTN</name>
<dbReference type="GO" id="GO:0003677">
    <property type="term" value="F:DNA binding"/>
    <property type="evidence" value="ECO:0007669"/>
    <property type="project" value="UniProtKB-UniRule"/>
</dbReference>
<reference evidence="3" key="1">
    <citation type="submission" date="2020-02" db="EMBL/GenBank/DDBJ databases">
        <authorList>
            <person name="Meier V. D."/>
        </authorList>
    </citation>
    <scope>NUCLEOTIDE SEQUENCE</scope>
    <source>
        <strain evidence="3">AVDCRST_MAG30</strain>
    </source>
</reference>
<accession>A0A6J4TVZ2</accession>
<evidence type="ECO:0000256" key="1">
    <source>
        <dbReference type="PROSITE-ProRule" id="PRU01076"/>
    </source>
</evidence>
<dbReference type="NCBIfam" id="TIGR01439">
    <property type="entry name" value="lp_hng_hel_AbrB"/>
    <property type="match status" value="1"/>
</dbReference>
<keyword evidence="1" id="KW-0238">DNA-binding</keyword>
<dbReference type="AlphaFoldDB" id="A0A6J4TVZ2"/>
<dbReference type="Pfam" id="PF04014">
    <property type="entry name" value="MazE_antitoxin"/>
    <property type="match status" value="1"/>
</dbReference>
<gene>
    <name evidence="3" type="ORF">AVDCRST_MAG30-4037</name>
</gene>
<dbReference type="Gene3D" id="2.10.260.10">
    <property type="match status" value="1"/>
</dbReference>
<dbReference type="InterPro" id="IPR007159">
    <property type="entry name" value="SpoVT-AbrB_dom"/>
</dbReference>
<protein>
    <recommendedName>
        <fullName evidence="2">SpoVT-AbrB domain-containing protein</fullName>
    </recommendedName>
</protein>
<evidence type="ECO:0000313" key="3">
    <source>
        <dbReference type="EMBL" id="CAA9533984.1"/>
    </source>
</evidence>
<dbReference type="EMBL" id="CADCVS010000530">
    <property type="protein sequence ID" value="CAA9533984.1"/>
    <property type="molecule type" value="Genomic_DNA"/>
</dbReference>
<evidence type="ECO:0000259" key="2">
    <source>
        <dbReference type="PROSITE" id="PS51740"/>
    </source>
</evidence>
<dbReference type="SUPFAM" id="SSF89447">
    <property type="entry name" value="AbrB/MazE/MraZ-like"/>
    <property type="match status" value="1"/>
</dbReference>
<dbReference type="SMART" id="SM00966">
    <property type="entry name" value="SpoVT_AbrB"/>
    <property type="match status" value="1"/>
</dbReference>